<proteinExistence type="predicted"/>
<gene>
    <name evidence="2" type="ORF">VN97_g11306</name>
</gene>
<reference evidence="2" key="2">
    <citation type="journal article" date="2016" name="Fungal Biol.">
        <title>Ochratoxin A production by Penicillium thymicola.</title>
        <authorList>
            <person name="Nguyen H.D.T."/>
            <person name="McMullin D.R."/>
            <person name="Ponomareva E."/>
            <person name="Riley R."/>
            <person name="Pomraning K.R."/>
            <person name="Baker S.E."/>
            <person name="Seifert K.A."/>
        </authorList>
    </citation>
    <scope>NUCLEOTIDE SEQUENCE</scope>
    <source>
        <strain evidence="2">DAOM 180753</strain>
    </source>
</reference>
<feature type="region of interest" description="Disordered" evidence="1">
    <location>
        <begin position="92"/>
        <end position="157"/>
    </location>
</feature>
<dbReference type="EMBL" id="LACB01000612">
    <property type="protein sequence ID" value="KAJ9482132.1"/>
    <property type="molecule type" value="Genomic_DNA"/>
</dbReference>
<feature type="compositionally biased region" description="Basic and acidic residues" evidence="1">
    <location>
        <begin position="183"/>
        <end position="193"/>
    </location>
</feature>
<feature type="compositionally biased region" description="Low complexity" evidence="1">
    <location>
        <begin position="203"/>
        <end position="221"/>
    </location>
</feature>
<reference evidence="2" key="1">
    <citation type="submission" date="2015-06" db="EMBL/GenBank/DDBJ databases">
        <authorList>
            <person name="Nguyen H."/>
        </authorList>
    </citation>
    <scope>NUCLEOTIDE SEQUENCE</scope>
    <source>
        <strain evidence="2">DAOM 180753</strain>
    </source>
</reference>
<comment type="caution">
    <text evidence="2">The sequence shown here is derived from an EMBL/GenBank/DDBJ whole genome shotgun (WGS) entry which is preliminary data.</text>
</comment>
<evidence type="ECO:0000313" key="3">
    <source>
        <dbReference type="Proteomes" id="UP001227192"/>
    </source>
</evidence>
<evidence type="ECO:0000313" key="2">
    <source>
        <dbReference type="EMBL" id="KAJ9482132.1"/>
    </source>
</evidence>
<feature type="compositionally biased region" description="Polar residues" evidence="1">
    <location>
        <begin position="142"/>
        <end position="157"/>
    </location>
</feature>
<protein>
    <submittedName>
        <fullName evidence="2">Uncharacterized protein</fullName>
    </submittedName>
</protein>
<accession>A0AAI9T7J0</accession>
<organism evidence="2 3">
    <name type="scientific">Penicillium thymicola</name>
    <dbReference type="NCBI Taxonomy" id="293382"/>
    <lineage>
        <taxon>Eukaryota</taxon>
        <taxon>Fungi</taxon>
        <taxon>Dikarya</taxon>
        <taxon>Ascomycota</taxon>
        <taxon>Pezizomycotina</taxon>
        <taxon>Eurotiomycetes</taxon>
        <taxon>Eurotiomycetidae</taxon>
        <taxon>Eurotiales</taxon>
        <taxon>Aspergillaceae</taxon>
        <taxon>Penicillium</taxon>
    </lineage>
</organism>
<dbReference type="AlphaFoldDB" id="A0AAI9T7J0"/>
<name>A0AAI9T7J0_PENTH</name>
<sequence length="369" mass="40296">MRDCGGTSFVAALANYFRSVPSPWQSQLDKPSNVKKLIQLFARRFVVHDSPVLAPARRPVIWNGQVGEHSCLREYGSTEDWAKVCPTIKDNLENEAPNPGEDVKPCFPNQNTNPPTARRQLGRRQSGGGSDSCPLIPGDNSGPGQNINWNEGPSGPKCTSENNCGGELCKGYYCDPHPEISHPPDYYDPKDPQNPHGMPPQKPTSTSTTTGTSPTITSSPPVETLPLCLGTSTTPSSQFPIYAYSIYAPGSHCNGIFASDANIGSSPPICDISKDEFSFDFCKKGDAKFVNEGPEFFSECGFQLSLNGKKYTPRQLDPMDTDNPCSGTCPDVIRLLSLLRTKYEANALFYFSLPSLLSRQFTSINRPIL</sequence>
<feature type="region of interest" description="Disordered" evidence="1">
    <location>
        <begin position="183"/>
        <end position="223"/>
    </location>
</feature>
<keyword evidence="3" id="KW-1185">Reference proteome</keyword>
<dbReference type="Proteomes" id="UP001227192">
    <property type="component" value="Unassembled WGS sequence"/>
</dbReference>
<evidence type="ECO:0000256" key="1">
    <source>
        <dbReference type="SAM" id="MobiDB-lite"/>
    </source>
</evidence>